<dbReference type="Pfam" id="PF14114">
    <property type="entry name" value="DUF4286"/>
    <property type="match status" value="1"/>
</dbReference>
<proteinExistence type="predicted"/>
<evidence type="ECO:0008006" key="3">
    <source>
        <dbReference type="Google" id="ProtNLM"/>
    </source>
</evidence>
<gene>
    <name evidence="1" type="ORF">TH63_18205</name>
</gene>
<dbReference type="PATRIC" id="fig|1379910.4.peg.3966"/>
<keyword evidence="2" id="KW-1185">Reference proteome</keyword>
<dbReference type="InterPro" id="IPR025563">
    <property type="entry name" value="DUF4286"/>
</dbReference>
<dbReference type="STRING" id="1379910.TH63_18205"/>
<organism evidence="1 2">
    <name type="scientific">Rufibacter radiotolerans</name>
    <dbReference type="NCBI Taxonomy" id="1379910"/>
    <lineage>
        <taxon>Bacteria</taxon>
        <taxon>Pseudomonadati</taxon>
        <taxon>Bacteroidota</taxon>
        <taxon>Cytophagia</taxon>
        <taxon>Cytophagales</taxon>
        <taxon>Hymenobacteraceae</taxon>
        <taxon>Rufibacter</taxon>
    </lineage>
</organism>
<dbReference type="KEGG" id="ruf:TH63_18205"/>
<accession>A0A0H4VMM2</accession>
<reference evidence="1 2" key="1">
    <citation type="submission" date="2015-01" db="EMBL/GenBank/DDBJ databases">
        <title>Rufibacter sp./DG31D/ whole genome sequencing.</title>
        <authorList>
            <person name="Kim M.K."/>
            <person name="Srinivasan S."/>
            <person name="Lee J.-J."/>
        </authorList>
    </citation>
    <scope>NUCLEOTIDE SEQUENCE [LARGE SCALE GENOMIC DNA]</scope>
    <source>
        <strain evidence="1 2">DG31D</strain>
    </source>
</reference>
<sequence length="106" mass="12516">MILFNETVSIDNTVAAEWLQWMQETHIPAVMATTYFLNFQIAKVMEEEETGGSTYAIQYYARHMDDLLEYHREHDQDMQARMQAKYPGQYVAFRTVLEVVEKSDKQ</sequence>
<evidence type="ECO:0000313" key="1">
    <source>
        <dbReference type="EMBL" id="AKQ47135.1"/>
    </source>
</evidence>
<dbReference type="OrthoDB" id="1121837at2"/>
<evidence type="ECO:0000313" key="2">
    <source>
        <dbReference type="Proteomes" id="UP000036458"/>
    </source>
</evidence>
<protein>
    <recommendedName>
        <fullName evidence="3">DUF4286 family protein</fullName>
    </recommendedName>
</protein>
<dbReference type="AlphaFoldDB" id="A0A0H4VMM2"/>
<dbReference type="Proteomes" id="UP000036458">
    <property type="component" value="Chromosome"/>
</dbReference>
<dbReference type="RefSeq" id="WP_048922203.1">
    <property type="nucleotide sequence ID" value="NZ_CP010777.1"/>
</dbReference>
<dbReference type="EMBL" id="CP010777">
    <property type="protein sequence ID" value="AKQ47135.1"/>
    <property type="molecule type" value="Genomic_DNA"/>
</dbReference>
<name>A0A0H4VMM2_9BACT</name>